<keyword evidence="3 6" id="KW-0812">Transmembrane</keyword>
<gene>
    <name evidence="7" type="ORF">P7122_08705</name>
</gene>
<protein>
    <submittedName>
        <fullName evidence="7">Lysine transporter LysE</fullName>
    </submittedName>
</protein>
<sequence length="210" mass="23553">MSITVVFFLGLFVALVGVIPPGLLNMTAAKISLKEGPGRGITFSSGVCVVVFIQTYLAAIFARYLSNRPDIVEILQRVAFVIFVLITIYFLVVARNQKEANVEDEDVMSKQSRFFHGMLLSALNVFPIPYQAYMTITLSSFGWMNFEKTNIVTYVTGAAMGTFVMLYFYIFFFDRIKDKKITSQKSMNYSIGIITGLVALVTLINILKEL</sequence>
<feature type="transmembrane region" description="Helical" evidence="6">
    <location>
        <begin position="6"/>
        <end position="28"/>
    </location>
</feature>
<reference evidence="7 8" key="1">
    <citation type="submission" date="2023-03" db="EMBL/GenBank/DDBJ databases">
        <title>Strain YYF002 represents a novel species in the genus Winogradskyella isolated from seawater.</title>
        <authorList>
            <person name="Fu Z.-Y."/>
        </authorList>
    </citation>
    <scope>NUCLEOTIDE SEQUENCE [LARGE SCALE GENOMIC DNA]</scope>
    <source>
        <strain evidence="7 8">YYF002</strain>
    </source>
</reference>
<feature type="transmembrane region" description="Helical" evidence="6">
    <location>
        <begin position="74"/>
        <end position="93"/>
    </location>
</feature>
<dbReference type="EMBL" id="JARSBN010000004">
    <property type="protein sequence ID" value="MDG4715949.1"/>
    <property type="molecule type" value="Genomic_DNA"/>
</dbReference>
<dbReference type="InterPro" id="IPR001123">
    <property type="entry name" value="LeuE-type"/>
</dbReference>
<comment type="subcellular location">
    <subcellularLocation>
        <location evidence="1">Cell membrane</location>
        <topology evidence="1">Multi-pass membrane protein</topology>
    </subcellularLocation>
</comment>
<comment type="caution">
    <text evidence="7">The sequence shown here is derived from an EMBL/GenBank/DDBJ whole genome shotgun (WGS) entry which is preliminary data.</text>
</comment>
<evidence type="ECO:0000256" key="1">
    <source>
        <dbReference type="ARBA" id="ARBA00004651"/>
    </source>
</evidence>
<feature type="transmembrane region" description="Helical" evidence="6">
    <location>
        <begin position="186"/>
        <end position="207"/>
    </location>
</feature>
<evidence type="ECO:0000256" key="4">
    <source>
        <dbReference type="ARBA" id="ARBA00022989"/>
    </source>
</evidence>
<keyword evidence="4 6" id="KW-1133">Transmembrane helix</keyword>
<feature type="transmembrane region" description="Helical" evidence="6">
    <location>
        <begin position="40"/>
        <end position="62"/>
    </location>
</feature>
<keyword evidence="8" id="KW-1185">Reference proteome</keyword>
<keyword evidence="2" id="KW-1003">Cell membrane</keyword>
<organism evidence="7 8">
    <name type="scientific">Winogradskyella marincola</name>
    <dbReference type="NCBI Taxonomy" id="3037795"/>
    <lineage>
        <taxon>Bacteria</taxon>
        <taxon>Pseudomonadati</taxon>
        <taxon>Bacteroidota</taxon>
        <taxon>Flavobacteriia</taxon>
        <taxon>Flavobacteriales</taxon>
        <taxon>Flavobacteriaceae</taxon>
        <taxon>Winogradskyella</taxon>
    </lineage>
</organism>
<accession>A0ABT6G274</accession>
<evidence type="ECO:0000256" key="2">
    <source>
        <dbReference type="ARBA" id="ARBA00022475"/>
    </source>
</evidence>
<feature type="transmembrane region" description="Helical" evidence="6">
    <location>
        <begin position="114"/>
        <end position="131"/>
    </location>
</feature>
<name>A0ABT6G274_9FLAO</name>
<proteinExistence type="predicted"/>
<evidence type="ECO:0000256" key="3">
    <source>
        <dbReference type="ARBA" id="ARBA00022692"/>
    </source>
</evidence>
<evidence type="ECO:0000256" key="6">
    <source>
        <dbReference type="SAM" id="Phobius"/>
    </source>
</evidence>
<evidence type="ECO:0000313" key="7">
    <source>
        <dbReference type="EMBL" id="MDG4715949.1"/>
    </source>
</evidence>
<dbReference type="Proteomes" id="UP001529085">
    <property type="component" value="Unassembled WGS sequence"/>
</dbReference>
<feature type="transmembrane region" description="Helical" evidence="6">
    <location>
        <begin position="151"/>
        <end position="174"/>
    </location>
</feature>
<evidence type="ECO:0000313" key="8">
    <source>
        <dbReference type="Proteomes" id="UP001529085"/>
    </source>
</evidence>
<keyword evidence="5 6" id="KW-0472">Membrane</keyword>
<evidence type="ECO:0000256" key="5">
    <source>
        <dbReference type="ARBA" id="ARBA00023136"/>
    </source>
</evidence>
<dbReference type="Pfam" id="PF01810">
    <property type="entry name" value="LysE"/>
    <property type="match status" value="1"/>
</dbReference>
<dbReference type="RefSeq" id="WP_278005402.1">
    <property type="nucleotide sequence ID" value="NZ_JARSBN010000004.1"/>
</dbReference>